<protein>
    <submittedName>
        <fullName evidence="2">Uncharacterized protein</fullName>
    </submittedName>
</protein>
<evidence type="ECO:0000313" key="2">
    <source>
        <dbReference type="EMBL" id="MBD8011715.1"/>
    </source>
</evidence>
<gene>
    <name evidence="2" type="ORF">H9633_05320</name>
</gene>
<feature type="compositionally biased region" description="Basic and acidic residues" evidence="1">
    <location>
        <begin position="1"/>
        <end position="10"/>
    </location>
</feature>
<dbReference type="EMBL" id="JACSPX010000001">
    <property type="protein sequence ID" value="MBD8011715.1"/>
    <property type="molecule type" value="Genomic_DNA"/>
</dbReference>
<comment type="caution">
    <text evidence="2">The sequence shown here is derived from an EMBL/GenBank/DDBJ whole genome shotgun (WGS) entry which is preliminary data.</text>
</comment>
<feature type="compositionally biased region" description="Basic and acidic residues" evidence="1">
    <location>
        <begin position="50"/>
        <end position="76"/>
    </location>
</feature>
<evidence type="ECO:0000256" key="1">
    <source>
        <dbReference type="SAM" id="MobiDB-lite"/>
    </source>
</evidence>
<keyword evidence="3" id="KW-1185">Reference proteome</keyword>
<proteinExistence type="predicted"/>
<accession>A0ABR8W3W6</accession>
<dbReference type="Proteomes" id="UP000611521">
    <property type="component" value="Unassembled WGS sequence"/>
</dbReference>
<feature type="region of interest" description="Disordered" evidence="1">
    <location>
        <begin position="1"/>
        <end position="113"/>
    </location>
</feature>
<feature type="compositionally biased region" description="Basic and acidic residues" evidence="1">
    <location>
        <begin position="95"/>
        <end position="113"/>
    </location>
</feature>
<name>A0ABR8W3W6_9MICO</name>
<reference evidence="2 3" key="1">
    <citation type="submission" date="2020-08" db="EMBL/GenBank/DDBJ databases">
        <title>A Genomic Blueprint of the Chicken Gut Microbiome.</title>
        <authorList>
            <person name="Gilroy R."/>
            <person name="Ravi A."/>
            <person name="Getino M."/>
            <person name="Pursley I."/>
            <person name="Horton D.L."/>
            <person name="Alikhan N.-F."/>
            <person name="Baker D."/>
            <person name="Gharbi K."/>
            <person name="Hall N."/>
            <person name="Watson M."/>
            <person name="Adriaenssens E.M."/>
            <person name="Foster-Nyarko E."/>
            <person name="Jarju S."/>
            <person name="Secka A."/>
            <person name="Antonio M."/>
            <person name="Oren A."/>
            <person name="Chaudhuri R."/>
            <person name="La Ragione R.M."/>
            <person name="Hildebrand F."/>
            <person name="Pallen M.J."/>
        </authorList>
    </citation>
    <scope>NUCLEOTIDE SEQUENCE [LARGE SCALE GENOMIC DNA]</scope>
    <source>
        <strain evidence="2 3">Re1</strain>
    </source>
</reference>
<organism evidence="2 3">
    <name type="scientific">Microbacterium commune</name>
    <dbReference type="NCBI Taxonomy" id="2762219"/>
    <lineage>
        <taxon>Bacteria</taxon>
        <taxon>Bacillati</taxon>
        <taxon>Actinomycetota</taxon>
        <taxon>Actinomycetes</taxon>
        <taxon>Micrococcales</taxon>
        <taxon>Microbacteriaceae</taxon>
        <taxon>Microbacterium</taxon>
    </lineage>
</organism>
<dbReference type="RefSeq" id="WP_191712365.1">
    <property type="nucleotide sequence ID" value="NZ_JACSPX010000001.1"/>
</dbReference>
<sequence length="113" mass="11864">MSDEHAHDASEPPAGEYTDADHGDGTTTGSHAAHVGDAEGEYTDGVYSADGREQHLPHHGEGAYTDAEHSSDHAGHAGDAGRTGAHVDEEEGEYTDGRYPDDGDAGRADRRHS</sequence>
<evidence type="ECO:0000313" key="3">
    <source>
        <dbReference type="Proteomes" id="UP000611521"/>
    </source>
</evidence>